<evidence type="ECO:0000313" key="2">
    <source>
        <dbReference type="EMBL" id="PQJ63412.1"/>
    </source>
</evidence>
<keyword evidence="1" id="KW-0472">Membrane</keyword>
<evidence type="ECO:0000256" key="1">
    <source>
        <dbReference type="SAM" id="Phobius"/>
    </source>
</evidence>
<feature type="transmembrane region" description="Helical" evidence="1">
    <location>
        <begin position="189"/>
        <end position="211"/>
    </location>
</feature>
<organism evidence="2 3">
    <name type="scientific">Vibrio chagasii</name>
    <dbReference type="NCBI Taxonomy" id="170679"/>
    <lineage>
        <taxon>Bacteria</taxon>
        <taxon>Pseudomonadati</taxon>
        <taxon>Pseudomonadota</taxon>
        <taxon>Gammaproteobacteria</taxon>
        <taxon>Vibrionales</taxon>
        <taxon>Vibrionaceae</taxon>
        <taxon>Vibrio</taxon>
    </lineage>
</organism>
<dbReference type="RefSeq" id="WP_105023228.1">
    <property type="nucleotide sequence ID" value="NZ_MSCI01000001.1"/>
</dbReference>
<dbReference type="AlphaFoldDB" id="A0A2S7VNN2"/>
<feature type="transmembrane region" description="Helical" evidence="1">
    <location>
        <begin position="12"/>
        <end position="29"/>
    </location>
</feature>
<proteinExistence type="predicted"/>
<comment type="caution">
    <text evidence="2">The sequence shown here is derived from an EMBL/GenBank/DDBJ whole genome shotgun (WGS) entry which is preliminary data.</text>
</comment>
<keyword evidence="1" id="KW-0812">Transmembrane</keyword>
<accession>A0A2S7VNN2</accession>
<gene>
    <name evidence="2" type="ORF">BTO10_00925</name>
</gene>
<sequence length="309" mass="35007">MEILGFVSLKDIVLLLIGGAIGYLVNILVAKQMDKKRGLVLQTTGRRIIVESASSCPFVVNDLDGNRLDNVYLINIRLWNKGKHHVERKDISVDHPLEISFDENAEILGEPIIFRGSDQIGLNIHKAEGNNYRVDFECVNPQEWSELGFFIKETPNVKVSASGRIYGQANDFSVSIDDSITSFFERITLGLLLLFICLSPFAFVWGVWWLFDEYSFAMLMSEPDSIPENLQRLLTYGTIVPMLAIMGYSKILFKRRGNPKTYPIDEDYRPDEVKNIGALWGTALSGKNYRVSNSSRNKGEIYVPNDKNI</sequence>
<feature type="transmembrane region" description="Helical" evidence="1">
    <location>
        <begin position="233"/>
        <end position="253"/>
    </location>
</feature>
<protein>
    <submittedName>
        <fullName evidence="2">Uncharacterized protein</fullName>
    </submittedName>
</protein>
<reference evidence="2 3" key="1">
    <citation type="submission" date="2016-12" db="EMBL/GenBank/DDBJ databases">
        <title>Diversity of luminous bacteria.</title>
        <authorList>
            <person name="Yoshizawa S."/>
            <person name="Kogure K."/>
        </authorList>
    </citation>
    <scope>NUCLEOTIDE SEQUENCE [LARGE SCALE GENOMIC DNA]</scope>
    <source>
        <strain evidence="2 3">LC2-408</strain>
    </source>
</reference>
<keyword evidence="1" id="KW-1133">Transmembrane helix</keyword>
<evidence type="ECO:0000313" key="3">
    <source>
        <dbReference type="Proteomes" id="UP000238707"/>
    </source>
</evidence>
<dbReference type="EMBL" id="MSCI01000001">
    <property type="protein sequence ID" value="PQJ63412.1"/>
    <property type="molecule type" value="Genomic_DNA"/>
</dbReference>
<keyword evidence="3" id="KW-1185">Reference proteome</keyword>
<dbReference type="Proteomes" id="UP000238707">
    <property type="component" value="Unassembled WGS sequence"/>
</dbReference>
<name>A0A2S7VNN2_9VIBR</name>